<evidence type="ECO:0000256" key="2">
    <source>
        <dbReference type="ARBA" id="ARBA00007466"/>
    </source>
</evidence>
<proteinExistence type="inferred from homology"/>
<sequence>MTEELENETNKTELIGFADAFYHIEKLELFFLQSNGKDVEQIIFLSTLVNVFQDDSNLSTFLSTCIIKLNKEMDFVKLKNEKNPDYLYFKLLISLCFFKISQKTNKYLPHIMNIFIENLKFFFSVFQSSKSENFAYNTNHLTLSNAICTTLKLIGMYIKFGIKNRKFSPIQIEEYINKLNPHYYENSSIQKRLQKTIKIIKIGKLPSKVSKRKHTAIKMLEPKLNFDEPLENTKLKPKKKIIDRLRIKREKRCAIKEIRRDNALINNEKFKTILENDNIRMKKVNKIMEQLKTQEHEFKKSK</sequence>
<comment type="caution">
    <text evidence="7">The sequence shown here is derived from an EMBL/GenBank/DDBJ whole genome shotgun (WGS) entry which is preliminary data.</text>
</comment>
<evidence type="ECO:0000256" key="3">
    <source>
        <dbReference type="ARBA" id="ARBA00022517"/>
    </source>
</evidence>
<comment type="similarity">
    <text evidence="2">Belongs to the NOP14 family.</text>
</comment>
<dbReference type="InterPro" id="IPR007276">
    <property type="entry name" value="Nop14"/>
</dbReference>
<keyword evidence="8" id="KW-1185">Reference proteome</keyword>
<evidence type="ECO:0000313" key="8">
    <source>
        <dbReference type="Proteomes" id="UP000078046"/>
    </source>
</evidence>
<dbReference type="AlphaFoldDB" id="A0A177AW83"/>
<organism evidence="7 8">
    <name type="scientific">Intoshia linei</name>
    <dbReference type="NCBI Taxonomy" id="1819745"/>
    <lineage>
        <taxon>Eukaryota</taxon>
        <taxon>Metazoa</taxon>
        <taxon>Spiralia</taxon>
        <taxon>Lophotrochozoa</taxon>
        <taxon>Mesozoa</taxon>
        <taxon>Orthonectida</taxon>
        <taxon>Rhopaluridae</taxon>
        <taxon>Intoshia</taxon>
    </lineage>
</organism>
<dbReference type="Pfam" id="PF04147">
    <property type="entry name" value="Nop14"/>
    <property type="match status" value="1"/>
</dbReference>
<keyword evidence="5" id="KW-0539">Nucleus</keyword>
<reference evidence="7 8" key="1">
    <citation type="submission" date="2016-04" db="EMBL/GenBank/DDBJ databases">
        <title>The genome of Intoshia linei affirms orthonectids as highly simplified spiralians.</title>
        <authorList>
            <person name="Mikhailov K.V."/>
            <person name="Slusarev G.S."/>
            <person name="Nikitin M.A."/>
            <person name="Logacheva M.D."/>
            <person name="Penin A."/>
            <person name="Aleoshin V."/>
            <person name="Panchin Y.V."/>
        </authorList>
    </citation>
    <scope>NUCLEOTIDE SEQUENCE [LARGE SCALE GENOMIC DNA]</scope>
    <source>
        <strain evidence="7">Intl2013</strain>
        <tissue evidence="7">Whole animal</tissue>
    </source>
</reference>
<protein>
    <submittedName>
        <fullName evidence="7">Uncharacterized protein</fullName>
    </submittedName>
</protein>
<accession>A0A177AW83</accession>
<evidence type="ECO:0000313" key="7">
    <source>
        <dbReference type="EMBL" id="OAF65772.1"/>
    </source>
</evidence>
<dbReference type="PANTHER" id="PTHR23183">
    <property type="entry name" value="NOP14"/>
    <property type="match status" value="1"/>
</dbReference>
<dbReference type="GO" id="GO:0030692">
    <property type="term" value="C:Noc4p-Nop14p complex"/>
    <property type="evidence" value="ECO:0007669"/>
    <property type="project" value="TreeGrafter"/>
</dbReference>
<comment type="subcellular location">
    <subcellularLocation>
        <location evidence="1">Nucleus</location>
        <location evidence="1">Nucleolus</location>
    </subcellularLocation>
</comment>
<keyword evidence="4" id="KW-0698">rRNA processing</keyword>
<keyword evidence="3" id="KW-0690">Ribosome biogenesis</keyword>
<evidence type="ECO:0000256" key="5">
    <source>
        <dbReference type="ARBA" id="ARBA00023242"/>
    </source>
</evidence>
<dbReference type="GO" id="GO:0032040">
    <property type="term" value="C:small-subunit processome"/>
    <property type="evidence" value="ECO:0007669"/>
    <property type="project" value="InterPro"/>
</dbReference>
<name>A0A177AW83_9BILA</name>
<evidence type="ECO:0000256" key="1">
    <source>
        <dbReference type="ARBA" id="ARBA00004604"/>
    </source>
</evidence>
<evidence type="ECO:0000256" key="4">
    <source>
        <dbReference type="ARBA" id="ARBA00022552"/>
    </source>
</evidence>
<evidence type="ECO:0000256" key="6">
    <source>
        <dbReference type="ARBA" id="ARBA00024695"/>
    </source>
</evidence>
<dbReference type="Proteomes" id="UP000078046">
    <property type="component" value="Unassembled WGS sequence"/>
</dbReference>
<gene>
    <name evidence="7" type="ORF">A3Q56_06515</name>
</gene>
<dbReference type="EMBL" id="LWCA01001154">
    <property type="protein sequence ID" value="OAF65772.1"/>
    <property type="molecule type" value="Genomic_DNA"/>
</dbReference>
<dbReference type="PANTHER" id="PTHR23183:SF0">
    <property type="entry name" value="NUCLEOLAR PROTEIN 14"/>
    <property type="match status" value="1"/>
</dbReference>
<comment type="function">
    <text evidence="6">Involved in nucleolar processing of pre-18S ribosomal RNA. Has a role in the nuclear export of 40S pre-ribosomal subunit to the cytoplasm.</text>
</comment>
<dbReference type="GO" id="GO:0030490">
    <property type="term" value="P:maturation of SSU-rRNA"/>
    <property type="evidence" value="ECO:0007669"/>
    <property type="project" value="TreeGrafter"/>
</dbReference>